<feature type="region of interest" description="Disordered" evidence="1">
    <location>
        <begin position="21"/>
        <end position="40"/>
    </location>
</feature>
<proteinExistence type="predicted"/>
<feature type="compositionally biased region" description="Low complexity" evidence="1">
    <location>
        <begin position="21"/>
        <end position="34"/>
    </location>
</feature>
<feature type="compositionally biased region" description="Basic residues" evidence="1">
    <location>
        <begin position="136"/>
        <end position="147"/>
    </location>
</feature>
<sequence>MAVALSASSSSHQQFSCRTYTSTSPTYTTRGPSSCSSADVSPYSLPLAPQSTTGSSFGRYQEERKMERNTTSTLSLEAIASFFKQSEEVDSFGELSPPLRSYGFSAMREQNKPKKRKAQSFPRINATTQQQSALVHRSKPPVRRSRSVRFADTQGLPLERIRPLTSADPFQTEGEIVPSLTNDLGALTIDKPPSPQSSPGTPKRNNTHKNHTRHFKFSQPGTQPHFYQRLQRLKVSLESIKSENRALHGIVRTLNLSYEKHVFIRWTHDNWKSYHDTLCVYCPGSSSDGLTDRFSFTIPVNGDDIQFAVLYRMPDGSENWDNNDSQNYIVVARES</sequence>
<dbReference type="InParanoid" id="A0A1X7VP44"/>
<dbReference type="eggNOG" id="KOG3986">
    <property type="taxonomic scope" value="Eukaryota"/>
</dbReference>
<evidence type="ECO:0000313" key="3">
    <source>
        <dbReference type="EnsemblMetazoa" id="Aqu2.1.41615_001"/>
    </source>
</evidence>
<dbReference type="InterPro" id="IPR050782">
    <property type="entry name" value="PP1_regulatory_subunit_3"/>
</dbReference>
<feature type="domain" description="CBM21" evidence="2">
    <location>
        <begin position="227"/>
        <end position="331"/>
    </location>
</feature>
<protein>
    <recommendedName>
        <fullName evidence="2">CBM21 domain-containing protein</fullName>
    </recommendedName>
</protein>
<dbReference type="PANTHER" id="PTHR12307">
    <property type="entry name" value="PROTEIN PHOSPHATASE 1 REGULATORY SUBUNIT"/>
    <property type="match status" value="1"/>
</dbReference>
<dbReference type="KEGG" id="aqu:105316402"/>
<feature type="region of interest" description="Disordered" evidence="1">
    <location>
        <begin position="108"/>
        <end position="148"/>
    </location>
</feature>
<reference evidence="4" key="1">
    <citation type="journal article" date="2010" name="Nature">
        <title>The Amphimedon queenslandica genome and the evolution of animal complexity.</title>
        <authorList>
            <person name="Srivastava M."/>
            <person name="Simakov O."/>
            <person name="Chapman J."/>
            <person name="Fahey B."/>
            <person name="Gauthier M.E."/>
            <person name="Mitros T."/>
            <person name="Richards G.S."/>
            <person name="Conaco C."/>
            <person name="Dacre M."/>
            <person name="Hellsten U."/>
            <person name="Larroux C."/>
            <person name="Putnam N.H."/>
            <person name="Stanke M."/>
            <person name="Adamska M."/>
            <person name="Darling A."/>
            <person name="Degnan S.M."/>
            <person name="Oakley T.H."/>
            <person name="Plachetzki D.C."/>
            <person name="Zhai Y."/>
            <person name="Adamski M."/>
            <person name="Calcino A."/>
            <person name="Cummins S.F."/>
            <person name="Goodstein D.M."/>
            <person name="Harris C."/>
            <person name="Jackson D.J."/>
            <person name="Leys S.P."/>
            <person name="Shu S."/>
            <person name="Woodcroft B.J."/>
            <person name="Vervoort M."/>
            <person name="Kosik K.S."/>
            <person name="Manning G."/>
            <person name="Degnan B.M."/>
            <person name="Rokhsar D.S."/>
        </authorList>
    </citation>
    <scope>NUCLEOTIDE SEQUENCE [LARGE SCALE GENOMIC DNA]</scope>
</reference>
<feature type="region of interest" description="Disordered" evidence="1">
    <location>
        <begin position="184"/>
        <end position="221"/>
    </location>
</feature>
<dbReference type="OMA" id="PHEDHAR"/>
<evidence type="ECO:0000313" key="4">
    <source>
        <dbReference type="Proteomes" id="UP000007879"/>
    </source>
</evidence>
<feature type="compositionally biased region" description="Basic residues" evidence="1">
    <location>
        <begin position="205"/>
        <end position="216"/>
    </location>
</feature>
<dbReference type="Proteomes" id="UP000007879">
    <property type="component" value="Unassembled WGS sequence"/>
</dbReference>
<dbReference type="InterPro" id="IPR005036">
    <property type="entry name" value="CBM21_dom"/>
</dbReference>
<dbReference type="Pfam" id="PF03370">
    <property type="entry name" value="CBM_21"/>
    <property type="match status" value="1"/>
</dbReference>
<dbReference type="GO" id="GO:2001069">
    <property type="term" value="F:glycogen binding"/>
    <property type="evidence" value="ECO:0007669"/>
    <property type="project" value="TreeGrafter"/>
</dbReference>
<accession>A0A1X7VP44</accession>
<dbReference type="FunCoup" id="A0A1X7VP44">
    <property type="interactions" value="29"/>
</dbReference>
<dbReference type="GO" id="GO:0000164">
    <property type="term" value="C:protein phosphatase type 1 complex"/>
    <property type="evidence" value="ECO:0007669"/>
    <property type="project" value="TreeGrafter"/>
</dbReference>
<dbReference type="EnsemblMetazoa" id="Aqu2.1.41615_001">
    <property type="protein sequence ID" value="Aqu2.1.41615_001"/>
    <property type="gene ID" value="Aqu2.1.41615"/>
</dbReference>
<dbReference type="GO" id="GO:0008157">
    <property type="term" value="F:protein phosphatase 1 binding"/>
    <property type="evidence" value="ECO:0007669"/>
    <property type="project" value="TreeGrafter"/>
</dbReference>
<dbReference type="OrthoDB" id="1881at2759"/>
<keyword evidence="4" id="KW-1185">Reference proteome</keyword>
<reference evidence="3" key="2">
    <citation type="submission" date="2017-05" db="UniProtKB">
        <authorList>
            <consortium name="EnsemblMetazoa"/>
        </authorList>
    </citation>
    <scope>IDENTIFICATION</scope>
</reference>
<feature type="region of interest" description="Disordered" evidence="1">
    <location>
        <begin position="45"/>
        <end position="71"/>
    </location>
</feature>
<dbReference type="PROSITE" id="PS51159">
    <property type="entry name" value="CBM21"/>
    <property type="match status" value="1"/>
</dbReference>
<dbReference type="Gene3D" id="2.60.40.2440">
    <property type="entry name" value="Carbohydrate binding type-21 domain"/>
    <property type="match status" value="1"/>
</dbReference>
<dbReference type="PANTHER" id="PTHR12307:SF36">
    <property type="entry name" value="GLYCOGEN-BINDING SUBUNIT 76A"/>
    <property type="match status" value="1"/>
</dbReference>
<dbReference type="EnsemblMetazoa" id="XM_011411254.2">
    <property type="protein sequence ID" value="XP_011409556.1"/>
    <property type="gene ID" value="LOC105316402"/>
</dbReference>
<dbReference type="AlphaFoldDB" id="A0A1X7VP44"/>
<dbReference type="InterPro" id="IPR038175">
    <property type="entry name" value="CBM21_dom_sf"/>
</dbReference>
<evidence type="ECO:0000259" key="2">
    <source>
        <dbReference type="PROSITE" id="PS51159"/>
    </source>
</evidence>
<name>A0A1X7VP44_AMPQE</name>
<dbReference type="STRING" id="400682.A0A1X7VP44"/>
<feature type="compositionally biased region" description="Polar residues" evidence="1">
    <location>
        <begin position="49"/>
        <end position="58"/>
    </location>
</feature>
<dbReference type="GO" id="GO:0005979">
    <property type="term" value="P:regulation of glycogen biosynthetic process"/>
    <property type="evidence" value="ECO:0007669"/>
    <property type="project" value="TreeGrafter"/>
</dbReference>
<evidence type="ECO:0000256" key="1">
    <source>
        <dbReference type="SAM" id="MobiDB-lite"/>
    </source>
</evidence>
<organism evidence="3">
    <name type="scientific">Amphimedon queenslandica</name>
    <name type="common">Sponge</name>
    <dbReference type="NCBI Taxonomy" id="400682"/>
    <lineage>
        <taxon>Eukaryota</taxon>
        <taxon>Metazoa</taxon>
        <taxon>Porifera</taxon>
        <taxon>Demospongiae</taxon>
        <taxon>Heteroscleromorpha</taxon>
        <taxon>Haplosclerida</taxon>
        <taxon>Niphatidae</taxon>
        <taxon>Amphimedon</taxon>
    </lineage>
</organism>
<gene>
    <name evidence="3" type="primary">105316402</name>
</gene>